<evidence type="ECO:0000313" key="2">
    <source>
        <dbReference type="Proteomes" id="UP001163603"/>
    </source>
</evidence>
<protein>
    <submittedName>
        <fullName evidence="1">Uncharacterized protein</fullName>
    </submittedName>
</protein>
<organism evidence="1 2">
    <name type="scientific">Pistacia integerrima</name>
    <dbReference type="NCBI Taxonomy" id="434235"/>
    <lineage>
        <taxon>Eukaryota</taxon>
        <taxon>Viridiplantae</taxon>
        <taxon>Streptophyta</taxon>
        <taxon>Embryophyta</taxon>
        <taxon>Tracheophyta</taxon>
        <taxon>Spermatophyta</taxon>
        <taxon>Magnoliopsida</taxon>
        <taxon>eudicotyledons</taxon>
        <taxon>Gunneridae</taxon>
        <taxon>Pentapetalae</taxon>
        <taxon>rosids</taxon>
        <taxon>malvids</taxon>
        <taxon>Sapindales</taxon>
        <taxon>Anacardiaceae</taxon>
        <taxon>Pistacia</taxon>
    </lineage>
</organism>
<gene>
    <name evidence="1" type="ORF">Pint_14133</name>
</gene>
<dbReference type="EMBL" id="CM047743">
    <property type="protein sequence ID" value="KAJ0030751.1"/>
    <property type="molecule type" value="Genomic_DNA"/>
</dbReference>
<sequence length="78" mass="9014">MRLEGSTLKIQQLQKLDAINCLKNGKEDDEDADLKVNESKHMKHVRCTTNGGNSVYHDPKKSRSMHEDPLPNVDLWRR</sequence>
<evidence type="ECO:0000313" key="1">
    <source>
        <dbReference type="EMBL" id="KAJ0030751.1"/>
    </source>
</evidence>
<keyword evidence="2" id="KW-1185">Reference proteome</keyword>
<comment type="caution">
    <text evidence="1">The sequence shown here is derived from an EMBL/GenBank/DDBJ whole genome shotgun (WGS) entry which is preliminary data.</text>
</comment>
<proteinExistence type="predicted"/>
<dbReference type="Proteomes" id="UP001163603">
    <property type="component" value="Chromosome 8"/>
</dbReference>
<reference evidence="2" key="1">
    <citation type="journal article" date="2023" name="G3 (Bethesda)">
        <title>Genome assembly and association tests identify interacting loci associated with vigor, precocity, and sex in interspecific pistachio rootstocks.</title>
        <authorList>
            <person name="Palmer W."/>
            <person name="Jacygrad E."/>
            <person name="Sagayaradj S."/>
            <person name="Cavanaugh K."/>
            <person name="Han R."/>
            <person name="Bertier L."/>
            <person name="Beede B."/>
            <person name="Kafkas S."/>
            <person name="Golino D."/>
            <person name="Preece J."/>
            <person name="Michelmore R."/>
        </authorList>
    </citation>
    <scope>NUCLEOTIDE SEQUENCE [LARGE SCALE GENOMIC DNA]</scope>
</reference>
<name>A0ACC0Y623_9ROSI</name>
<accession>A0ACC0Y623</accession>